<comment type="caution">
    <text evidence="1">The sequence shown here is derived from an EMBL/GenBank/DDBJ whole genome shotgun (WGS) entry which is preliminary data.</text>
</comment>
<accession>A0A8T6PZD7</accession>
<evidence type="ECO:0000313" key="1">
    <source>
        <dbReference type="EMBL" id="NEM89186.1"/>
    </source>
</evidence>
<proteinExistence type="predicted"/>
<dbReference type="Gene3D" id="1.20.120.420">
    <property type="entry name" value="translation initiation factor eif-2b, domain 1"/>
    <property type="match status" value="1"/>
</dbReference>
<dbReference type="GO" id="GO:0016853">
    <property type="term" value="F:isomerase activity"/>
    <property type="evidence" value="ECO:0007669"/>
    <property type="project" value="UniProtKB-KW"/>
</dbReference>
<dbReference type="AlphaFoldDB" id="A0A8T6PZD7"/>
<reference evidence="1 2" key="1">
    <citation type="submission" date="2020-02" db="EMBL/GenBank/DDBJ databases">
        <authorList>
            <person name="Subbiah M."/>
            <person name="Call D."/>
        </authorList>
    </citation>
    <scope>NUCLEOTIDE SEQUENCE [LARGE SCALE GENOMIC DNA]</scope>
    <source>
        <strain evidence="1 2">8375wC2</strain>
    </source>
</reference>
<keyword evidence="1" id="KW-0413">Isomerase</keyword>
<feature type="non-terminal residue" evidence="1">
    <location>
        <position position="51"/>
    </location>
</feature>
<evidence type="ECO:0000313" key="2">
    <source>
        <dbReference type="Proteomes" id="UP000469708"/>
    </source>
</evidence>
<dbReference type="InterPro" id="IPR027363">
    <property type="entry name" value="M1Pi_N"/>
</dbReference>
<organism evidence="1 2">
    <name type="scientific">Escherichia coli</name>
    <dbReference type="NCBI Taxonomy" id="562"/>
    <lineage>
        <taxon>Bacteria</taxon>
        <taxon>Pseudomonadati</taxon>
        <taxon>Pseudomonadota</taxon>
        <taxon>Gammaproteobacteria</taxon>
        <taxon>Enterobacterales</taxon>
        <taxon>Enterobacteriaceae</taxon>
        <taxon>Escherichia</taxon>
    </lineage>
</organism>
<name>A0A8T6PZD7_ECOLX</name>
<dbReference type="EMBL" id="JAAGYI010000289">
    <property type="protein sequence ID" value="NEM89186.1"/>
    <property type="molecule type" value="Genomic_DNA"/>
</dbReference>
<dbReference type="Proteomes" id="UP000469708">
    <property type="component" value="Unassembled WGS sequence"/>
</dbReference>
<protein>
    <submittedName>
        <fullName evidence="1">S-methyl-5-thioribose-1-phosphate isomerase</fullName>
    </submittedName>
</protein>
<sequence length="51" mass="5727">MNIKGKHYRTVWVSGDGKAVEIIDQTKLPFKFEVVALTSAEMAATAIQDMW</sequence>
<gene>
    <name evidence="1" type="ORF">G3V95_27875</name>
</gene>